<dbReference type="AlphaFoldDB" id="A0AAD9ZND8"/>
<feature type="domain" description="MADS-box" evidence="8">
    <location>
        <begin position="1"/>
        <end position="61"/>
    </location>
</feature>
<dbReference type="PROSITE" id="PS51297">
    <property type="entry name" value="K_BOX"/>
    <property type="match status" value="1"/>
</dbReference>
<accession>A0AAD9ZND8</accession>
<evidence type="ECO:0000313" key="11">
    <source>
        <dbReference type="Proteomes" id="UP001281410"/>
    </source>
</evidence>
<dbReference type="GO" id="GO:0003700">
    <property type="term" value="F:DNA-binding transcription factor activity"/>
    <property type="evidence" value="ECO:0007669"/>
    <property type="project" value="InterPro"/>
</dbReference>
<proteinExistence type="predicted"/>
<keyword evidence="2" id="KW-0221">Differentiation</keyword>
<evidence type="ECO:0000259" key="9">
    <source>
        <dbReference type="PROSITE" id="PS51297"/>
    </source>
</evidence>
<dbReference type="GO" id="GO:0000977">
    <property type="term" value="F:RNA polymerase II transcription regulatory region sequence-specific DNA binding"/>
    <property type="evidence" value="ECO:0007669"/>
    <property type="project" value="InterPro"/>
</dbReference>
<organism evidence="10 11">
    <name type="scientific">Dipteronia sinensis</name>
    <dbReference type="NCBI Taxonomy" id="43782"/>
    <lineage>
        <taxon>Eukaryota</taxon>
        <taxon>Viridiplantae</taxon>
        <taxon>Streptophyta</taxon>
        <taxon>Embryophyta</taxon>
        <taxon>Tracheophyta</taxon>
        <taxon>Spermatophyta</taxon>
        <taxon>Magnoliopsida</taxon>
        <taxon>eudicotyledons</taxon>
        <taxon>Gunneridae</taxon>
        <taxon>Pentapetalae</taxon>
        <taxon>rosids</taxon>
        <taxon>malvids</taxon>
        <taxon>Sapindales</taxon>
        <taxon>Sapindaceae</taxon>
        <taxon>Hippocastanoideae</taxon>
        <taxon>Acereae</taxon>
        <taxon>Dipteronia</taxon>
    </lineage>
</organism>
<dbReference type="SUPFAM" id="SSF55455">
    <property type="entry name" value="SRF-like"/>
    <property type="match status" value="1"/>
</dbReference>
<dbReference type="GO" id="GO:0030154">
    <property type="term" value="P:cell differentiation"/>
    <property type="evidence" value="ECO:0007669"/>
    <property type="project" value="UniProtKB-KW"/>
</dbReference>
<dbReference type="CDD" id="cd00265">
    <property type="entry name" value="MADS_MEF2_like"/>
    <property type="match status" value="1"/>
</dbReference>
<keyword evidence="4" id="KW-0287">Flowering</keyword>
<dbReference type="PROSITE" id="PS50066">
    <property type="entry name" value="MADS_BOX_2"/>
    <property type="match status" value="1"/>
</dbReference>
<dbReference type="InterPro" id="IPR036879">
    <property type="entry name" value="TF_MADSbox_sf"/>
</dbReference>
<evidence type="ECO:0000256" key="7">
    <source>
        <dbReference type="ARBA" id="ARBA00023242"/>
    </source>
</evidence>
<dbReference type="GO" id="GO:0045944">
    <property type="term" value="P:positive regulation of transcription by RNA polymerase II"/>
    <property type="evidence" value="ECO:0007669"/>
    <property type="project" value="InterPro"/>
</dbReference>
<dbReference type="GO" id="GO:0005634">
    <property type="term" value="C:nucleus"/>
    <property type="evidence" value="ECO:0007669"/>
    <property type="project" value="UniProtKB-SubCell"/>
</dbReference>
<keyword evidence="3" id="KW-0805">Transcription regulation</keyword>
<dbReference type="InterPro" id="IPR050142">
    <property type="entry name" value="MADS-box/MEF2_TF"/>
</dbReference>
<evidence type="ECO:0000256" key="1">
    <source>
        <dbReference type="ARBA" id="ARBA00004123"/>
    </source>
</evidence>
<evidence type="ECO:0000256" key="3">
    <source>
        <dbReference type="ARBA" id="ARBA00023015"/>
    </source>
</evidence>
<evidence type="ECO:0000256" key="2">
    <source>
        <dbReference type="ARBA" id="ARBA00022782"/>
    </source>
</evidence>
<dbReference type="GO" id="GO:0009908">
    <property type="term" value="P:flower development"/>
    <property type="evidence" value="ECO:0007669"/>
    <property type="project" value="UniProtKB-KW"/>
</dbReference>
<protein>
    <submittedName>
        <fullName evidence="10">Uncharacterized protein</fullName>
    </submittedName>
</protein>
<gene>
    <name evidence="10" type="ORF">Dsin_032443</name>
</gene>
<keyword evidence="7" id="KW-0539">Nucleus</keyword>
<dbReference type="Pfam" id="PF01486">
    <property type="entry name" value="K-box"/>
    <property type="match status" value="1"/>
</dbReference>
<dbReference type="FunFam" id="3.40.1810.10:FF:000007">
    <property type="entry name" value="Transcription factor, MADS-box"/>
    <property type="match status" value="1"/>
</dbReference>
<dbReference type="PANTHER" id="PTHR48019">
    <property type="entry name" value="SERUM RESPONSE FACTOR HOMOLOG"/>
    <property type="match status" value="1"/>
</dbReference>
<dbReference type="PRINTS" id="PR00404">
    <property type="entry name" value="MADSDOMAIN"/>
</dbReference>
<keyword evidence="5" id="KW-0238">DNA-binding</keyword>
<dbReference type="SMART" id="SM00432">
    <property type="entry name" value="MADS"/>
    <property type="match status" value="1"/>
</dbReference>
<dbReference type="Proteomes" id="UP001281410">
    <property type="component" value="Unassembled WGS sequence"/>
</dbReference>
<evidence type="ECO:0000259" key="8">
    <source>
        <dbReference type="PROSITE" id="PS50066"/>
    </source>
</evidence>
<comment type="caution">
    <text evidence="10">The sequence shown here is derived from an EMBL/GenBank/DDBJ whole genome shotgun (WGS) entry which is preliminary data.</text>
</comment>
<reference evidence="10" key="1">
    <citation type="journal article" date="2023" name="Plant J.">
        <title>Genome sequences and population genomics provide insights into the demographic history, inbreeding, and mutation load of two 'living fossil' tree species of Dipteronia.</title>
        <authorList>
            <person name="Feng Y."/>
            <person name="Comes H.P."/>
            <person name="Chen J."/>
            <person name="Zhu S."/>
            <person name="Lu R."/>
            <person name="Zhang X."/>
            <person name="Li P."/>
            <person name="Qiu J."/>
            <person name="Olsen K.M."/>
            <person name="Qiu Y."/>
        </authorList>
    </citation>
    <scope>NUCLEOTIDE SEQUENCE</scope>
    <source>
        <strain evidence="10">NBL</strain>
    </source>
</reference>
<keyword evidence="11" id="KW-1185">Reference proteome</keyword>
<keyword evidence="6" id="KW-0804">Transcription</keyword>
<dbReference type="Pfam" id="PF00319">
    <property type="entry name" value="SRF-TF"/>
    <property type="match status" value="1"/>
</dbReference>
<sequence>MTRQKIEIKKIDNTSARQVTFSKRRRGLFKKAHELSTLCDAEIALIVFSSTGKLSEYSSSSVKQVIEKYNLHLQNLHKNDQPSLELQLECSTYAMLSREIAEKTHQLRQMRGEELQGLNLEELKKLEKSLKGGLRCVEETKGEKIMKEISDLKKREEHLIEENLRLKQRRGTSDSCVKGKSFDPVTNIIFSSANVPQDSNSSDTCLKLGLAFPS</sequence>
<dbReference type="GO" id="GO:0046983">
    <property type="term" value="F:protein dimerization activity"/>
    <property type="evidence" value="ECO:0007669"/>
    <property type="project" value="InterPro"/>
</dbReference>
<feature type="domain" description="K-box" evidence="9">
    <location>
        <begin position="86"/>
        <end position="176"/>
    </location>
</feature>
<comment type="subcellular location">
    <subcellularLocation>
        <location evidence="1">Nucleus</location>
    </subcellularLocation>
</comment>
<dbReference type="PROSITE" id="PS00350">
    <property type="entry name" value="MADS_BOX_1"/>
    <property type="match status" value="1"/>
</dbReference>
<evidence type="ECO:0000313" key="10">
    <source>
        <dbReference type="EMBL" id="KAK3185157.1"/>
    </source>
</evidence>
<name>A0AAD9ZND8_9ROSI</name>
<evidence type="ECO:0000256" key="5">
    <source>
        <dbReference type="ARBA" id="ARBA00023125"/>
    </source>
</evidence>
<dbReference type="InterPro" id="IPR033896">
    <property type="entry name" value="MEF2-like_N"/>
</dbReference>
<dbReference type="EMBL" id="JANJYJ010000010">
    <property type="protein sequence ID" value="KAK3185157.1"/>
    <property type="molecule type" value="Genomic_DNA"/>
</dbReference>
<evidence type="ECO:0000256" key="4">
    <source>
        <dbReference type="ARBA" id="ARBA00023089"/>
    </source>
</evidence>
<evidence type="ECO:0000256" key="6">
    <source>
        <dbReference type="ARBA" id="ARBA00023163"/>
    </source>
</evidence>
<dbReference type="InterPro" id="IPR002100">
    <property type="entry name" value="TF_MADSbox"/>
</dbReference>
<dbReference type="InterPro" id="IPR002487">
    <property type="entry name" value="TF_Kbox"/>
</dbReference>
<dbReference type="Gene3D" id="3.40.1810.10">
    <property type="entry name" value="Transcription factor, MADS-box"/>
    <property type="match status" value="1"/>
</dbReference>